<keyword evidence="2" id="KW-0812">Transmembrane</keyword>
<dbReference type="Proteomes" id="UP001175001">
    <property type="component" value="Unassembled WGS sequence"/>
</dbReference>
<feature type="transmembrane region" description="Helical" evidence="2">
    <location>
        <begin position="1092"/>
        <end position="1109"/>
    </location>
</feature>
<gene>
    <name evidence="3" type="ORF">DIS24_g11238</name>
</gene>
<sequence>MINITQDVELMSNFVAANPVPASNQFSVIRDEKGNPAILSHSSDDKLELIIEVDGKPQIADLGQIWQLPGRVQAFDVAQRADLRVFIAVATDAGSQGKSHFSLIQDVMPSALLTFTAGNIATASEAFAQIHEVYMSNFTRDVAGKQMPLLFLASQPADRITQEDQLGYVDIAVGGNGKVEMSLNTSWKLATNPLRILAATFGTCPLGDGAFVLYTTTAGLKLQFRVFEGHGFSVELNAPPGATCLASYMDVAKGASVLLVGGDSITQYGYRDYTRPTGTGTPVAAVGSGLGLKDMHTAQEGDSITLWYITAADAAFYYATSAAAIGDGLLVPLLPEGAGARISGMLTARNGSAGLVKTLVAVDGDGNLTVLQQAADTAMWESRPLYAMAPRHSVELDTFTVRIKAAATGISDDEQMAGCMLHVKSEGAMHVLSNGVAATVDQTGGWHQADSAGVLTFIVPTADLACHSLTVDRFRAPNGKEQPLATPMLSPSTKIAARLSSIRSARDLLDAKTQSGKPLIEPGSVSEEDASCAAAMIHKLSAMKADKTVAARQASNAKPTYLAGKLPKEPALLAEAHETGQVSSPWDFFKYLFDKAKEVTSWFLQKIDDAVHFVCEWAGKIYRFVLDTASAVGKAISWVFAKIKLFVKEVIDFIGFLFDWQYILQFSDTIVAFGNAGLSHSMKLVDSLDEKAHHFVDDLEKMLRARKQPKPIDTSPGSADSHATTTNKEIQQSPAYNWSSYQLQHGGFGKHSSMTDPTKTSDDDDPLADVWADLSKEVRAVVGWAEELAQAFKAIFSGKSSTADFFDSVTDATVEFVCATLRNMIDAFLKGIKYVLQELKRLGNHEINVPIFTPLWNLVAGGRPCTLFNCVALVVAVPVSVLYKLTSPAGKNTEPPKLTEDAFLRYFENETPQDLEEVGQIRQVIQVQLVTGAVVAGLIGEVKLVTFATDSAGDVSPLLGNVIDCVTFDFVLLGLVSSWPGRFHHDRPLRWMVWSMEAANGLFLMITRLCGWKARIPRYETKRLVGAFEMVTGVPIYVLDLAIAVNEFGLPDGDPEKDDALVTLHVVGDTFQVVSCVGFLIAALADHVDPTTTVVGLVVFGVAFTGVVVTKVEEVVIGWARGASHTQVDSSGCYRVLAG</sequence>
<comment type="caution">
    <text evidence="3">The sequence shown here is derived from an EMBL/GenBank/DDBJ whole genome shotgun (WGS) entry which is preliminary data.</text>
</comment>
<feature type="transmembrane region" description="Helical" evidence="2">
    <location>
        <begin position="1024"/>
        <end position="1044"/>
    </location>
</feature>
<feature type="transmembrane region" description="Helical" evidence="2">
    <location>
        <begin position="1064"/>
        <end position="1085"/>
    </location>
</feature>
<keyword evidence="4" id="KW-1185">Reference proteome</keyword>
<evidence type="ECO:0000313" key="3">
    <source>
        <dbReference type="EMBL" id="KAK0622269.1"/>
    </source>
</evidence>
<keyword evidence="2" id="KW-0472">Membrane</keyword>
<feature type="region of interest" description="Disordered" evidence="1">
    <location>
        <begin position="707"/>
        <end position="726"/>
    </location>
</feature>
<evidence type="ECO:0000313" key="4">
    <source>
        <dbReference type="Proteomes" id="UP001175001"/>
    </source>
</evidence>
<organism evidence="3 4">
    <name type="scientific">Lasiodiplodia hormozganensis</name>
    <dbReference type="NCBI Taxonomy" id="869390"/>
    <lineage>
        <taxon>Eukaryota</taxon>
        <taxon>Fungi</taxon>
        <taxon>Dikarya</taxon>
        <taxon>Ascomycota</taxon>
        <taxon>Pezizomycotina</taxon>
        <taxon>Dothideomycetes</taxon>
        <taxon>Dothideomycetes incertae sedis</taxon>
        <taxon>Botryosphaeriales</taxon>
        <taxon>Botryosphaeriaceae</taxon>
        <taxon>Lasiodiplodia</taxon>
    </lineage>
</organism>
<evidence type="ECO:0000256" key="2">
    <source>
        <dbReference type="SAM" id="Phobius"/>
    </source>
</evidence>
<name>A0AA39WVB0_9PEZI</name>
<feature type="compositionally biased region" description="Polar residues" evidence="1">
    <location>
        <begin position="715"/>
        <end position="726"/>
    </location>
</feature>
<reference evidence="3" key="1">
    <citation type="submission" date="2023-06" db="EMBL/GenBank/DDBJ databases">
        <title>Multi-omics analyses reveal the molecular pathogenesis toolkit of Lasiodiplodia hormozganensis, a cross-kingdom pathogen.</title>
        <authorList>
            <person name="Felix C."/>
            <person name="Meneses R."/>
            <person name="Goncalves M.F.M."/>
            <person name="Tilleman L."/>
            <person name="Duarte A.S."/>
            <person name="Jorrin-Novo J.V."/>
            <person name="Van De Peer Y."/>
            <person name="Deforce D."/>
            <person name="Van Nieuwerburgh F."/>
            <person name="Esteves A.C."/>
            <person name="Alves A."/>
        </authorList>
    </citation>
    <scope>NUCLEOTIDE SEQUENCE</scope>
    <source>
        <strain evidence="3">CBS 339.90</strain>
    </source>
</reference>
<feature type="transmembrane region" description="Helical" evidence="2">
    <location>
        <begin position="991"/>
        <end position="1012"/>
    </location>
</feature>
<keyword evidence="2" id="KW-1133">Transmembrane helix</keyword>
<dbReference type="AlphaFoldDB" id="A0AA39WVB0"/>
<accession>A0AA39WVB0</accession>
<dbReference type="EMBL" id="JAUJDW010000151">
    <property type="protein sequence ID" value="KAK0622269.1"/>
    <property type="molecule type" value="Genomic_DNA"/>
</dbReference>
<protein>
    <submittedName>
        <fullName evidence="3">Uncharacterized protein</fullName>
    </submittedName>
</protein>
<proteinExistence type="predicted"/>
<evidence type="ECO:0000256" key="1">
    <source>
        <dbReference type="SAM" id="MobiDB-lite"/>
    </source>
</evidence>